<evidence type="ECO:0000313" key="3">
    <source>
        <dbReference type="Proteomes" id="UP000256373"/>
    </source>
</evidence>
<keyword evidence="3" id="KW-1185">Reference proteome</keyword>
<proteinExistence type="predicted"/>
<evidence type="ECO:0000313" key="2">
    <source>
        <dbReference type="EMBL" id="REA59672.1"/>
    </source>
</evidence>
<protein>
    <recommendedName>
        <fullName evidence="4">DUF1440 domain-containing protein</fullName>
    </recommendedName>
</protein>
<feature type="transmembrane region" description="Helical" evidence="1">
    <location>
        <begin position="126"/>
        <end position="143"/>
    </location>
</feature>
<keyword evidence="1" id="KW-0472">Membrane</keyword>
<gene>
    <name evidence="2" type="ORF">DSL64_16830</name>
</gene>
<sequence>MDLSKNLLGGLFGAVVLNLVHEAARRIWVDAPQIQEVGEEAVVKTALATGITPPTGNALYGTTLFADLAGNASYFSVIGTGDPKGIWARGAAYGIAAGVGALGLTKPLGLDDRPINRNVRTQILTVAWYTIGGIAAAGAIKILQNKWK</sequence>
<keyword evidence="1" id="KW-1133">Transmembrane helix</keyword>
<evidence type="ECO:0000256" key="1">
    <source>
        <dbReference type="SAM" id="Phobius"/>
    </source>
</evidence>
<organism evidence="2 3">
    <name type="scientific">Dyadobacter luteus</name>
    <dbReference type="NCBI Taxonomy" id="2259619"/>
    <lineage>
        <taxon>Bacteria</taxon>
        <taxon>Pseudomonadati</taxon>
        <taxon>Bacteroidota</taxon>
        <taxon>Cytophagia</taxon>
        <taxon>Cytophagales</taxon>
        <taxon>Spirosomataceae</taxon>
        <taxon>Dyadobacter</taxon>
    </lineage>
</organism>
<dbReference type="EMBL" id="QNUL01000014">
    <property type="protein sequence ID" value="REA59672.1"/>
    <property type="molecule type" value="Genomic_DNA"/>
</dbReference>
<name>A0A3D8Y9R5_9BACT</name>
<evidence type="ECO:0008006" key="4">
    <source>
        <dbReference type="Google" id="ProtNLM"/>
    </source>
</evidence>
<dbReference type="AlphaFoldDB" id="A0A3D8Y9R5"/>
<dbReference type="Proteomes" id="UP000256373">
    <property type="component" value="Unassembled WGS sequence"/>
</dbReference>
<comment type="caution">
    <text evidence="2">The sequence shown here is derived from an EMBL/GenBank/DDBJ whole genome shotgun (WGS) entry which is preliminary data.</text>
</comment>
<keyword evidence="1" id="KW-0812">Transmembrane</keyword>
<accession>A0A3D8Y9R5</accession>
<dbReference type="OrthoDB" id="677977at2"/>
<reference evidence="2 3" key="1">
    <citation type="submission" date="2018-07" db="EMBL/GenBank/DDBJ databases">
        <title>Dyadobacter roseus sp. nov., isolated from rose rhizosphere soil.</title>
        <authorList>
            <person name="Chen L."/>
        </authorList>
    </citation>
    <scope>NUCLEOTIDE SEQUENCE [LARGE SCALE GENOMIC DNA]</scope>
    <source>
        <strain evidence="2 3">RS19</strain>
    </source>
</reference>
<dbReference type="RefSeq" id="WP_115832088.1">
    <property type="nucleotide sequence ID" value="NZ_QNUL01000014.1"/>
</dbReference>